<reference evidence="3" key="1">
    <citation type="submission" date="2007-07" db="EMBL/GenBank/DDBJ databases">
        <title>PCAP assembly of the Caenorhabditis remanei genome.</title>
        <authorList>
            <consortium name="The Caenorhabditis remanei Sequencing Consortium"/>
            <person name="Wilson R.K."/>
        </authorList>
    </citation>
    <scope>NUCLEOTIDE SEQUENCE [LARGE SCALE GENOMIC DNA]</scope>
    <source>
        <strain evidence="3">PB4641</strain>
    </source>
</reference>
<dbReference type="EMBL" id="DS268528">
    <property type="protein sequence ID" value="EFO86491.1"/>
    <property type="molecule type" value="Genomic_DNA"/>
</dbReference>
<dbReference type="AlphaFoldDB" id="E3N4V2"/>
<keyword evidence="4" id="KW-1185">Reference proteome</keyword>
<dbReference type="Proteomes" id="UP000008281">
    <property type="component" value="Unassembled WGS sequence"/>
</dbReference>
<evidence type="ECO:0000259" key="2">
    <source>
        <dbReference type="PROSITE" id="PS00028"/>
    </source>
</evidence>
<accession>E3N4V2</accession>
<dbReference type="InParanoid" id="E3N4V2"/>
<dbReference type="Gene3D" id="3.30.160.60">
    <property type="entry name" value="Classic Zinc Finger"/>
    <property type="match status" value="1"/>
</dbReference>
<dbReference type="eggNOG" id="ENOG502QVXX">
    <property type="taxonomic scope" value="Eukaryota"/>
</dbReference>
<name>E3N4V2_CAERE</name>
<feature type="compositionally biased region" description="Low complexity" evidence="1">
    <location>
        <begin position="86"/>
        <end position="97"/>
    </location>
</feature>
<evidence type="ECO:0000313" key="3">
    <source>
        <dbReference type="EMBL" id="EFO86491.1"/>
    </source>
</evidence>
<dbReference type="OrthoDB" id="5872438at2759"/>
<dbReference type="PROSITE" id="PS00028">
    <property type="entry name" value="ZINC_FINGER_C2H2_1"/>
    <property type="match status" value="2"/>
</dbReference>
<feature type="region of interest" description="Disordered" evidence="1">
    <location>
        <begin position="73"/>
        <end position="103"/>
    </location>
</feature>
<dbReference type="PANTHER" id="PTHR33936">
    <property type="entry name" value="PROTEIN CBG17840"/>
    <property type="match status" value="1"/>
</dbReference>
<organism evidence="4">
    <name type="scientific">Caenorhabditis remanei</name>
    <name type="common">Caenorhabditis vulgaris</name>
    <dbReference type="NCBI Taxonomy" id="31234"/>
    <lineage>
        <taxon>Eukaryota</taxon>
        <taxon>Metazoa</taxon>
        <taxon>Ecdysozoa</taxon>
        <taxon>Nematoda</taxon>
        <taxon>Chromadorea</taxon>
        <taxon>Rhabditida</taxon>
        <taxon>Rhabditina</taxon>
        <taxon>Rhabditomorpha</taxon>
        <taxon>Rhabditoidea</taxon>
        <taxon>Rhabditidae</taxon>
        <taxon>Peloderinae</taxon>
        <taxon>Caenorhabditis</taxon>
    </lineage>
</organism>
<proteinExistence type="predicted"/>
<dbReference type="OMA" id="FEEENCH"/>
<evidence type="ECO:0000256" key="1">
    <source>
        <dbReference type="SAM" id="MobiDB-lite"/>
    </source>
</evidence>
<dbReference type="InterPro" id="IPR052797">
    <property type="entry name" value="RegFact_GeneExpr_CellDeath"/>
</dbReference>
<dbReference type="PANTHER" id="PTHR33936:SF22">
    <property type="entry name" value="C2H2-TYPE DOMAIN-CONTAINING PROTEIN"/>
    <property type="match status" value="1"/>
</dbReference>
<dbReference type="Pfam" id="PF10551">
    <property type="entry name" value="MULE"/>
    <property type="match status" value="1"/>
</dbReference>
<sequence length="1026" mass="117223">MANLIKCPKCVNYTSQKSSNVVRHLQVVHKATNDDVEEFKKLLIASRAFDKHGGGAWECEICKVSVATKKTLESHMTRKHPKKPLDPSLITLSSSPPLKSPPAKKIQLQKIDESSILIERVATAPQKPQTSEGTEGRGNVACPKEECSAKFNSRQHMAQHFCSSHAPDSEIESHVFDTDSEYRDWVNMTEEETCTGWKVRNAYEAGDVKVSYRVCRHEGHYKSIAKDRQMGSSKKKTGESKCPAFLKTEKNEISGKISVTGYFEHHGHLQEHALRKLSNEEICHLIRLMKDGFSNSQIIKKCDAFDMSSRLAYLVPDDLRNIRASNNLYEGRFHENDLESLKMRVDRAWPEDGIMKYSAPDEKGAGFTLIIMTPAQQEICEKYSHRGICIDDTHNPTKYPLKLTTMLVLNGQDRGIPVAFMLSSSVTSEDVAELFECVKRQIPLFNPQFLMSDESAAFWNAYIKVFPNNPTRRLWCRWHVLRALERNADDMLGKKDAATVKATLSDVIREPDRISFDRKISSMLQFLENSGHGGEKYAEYFRSYYIDKTEIWATCHRRGAPFHTSMFSENWHSGLKKNLLNRNTNIRIDELVQVLFDGFTWVVRRIAKQVGRQLKKSSARRSQNLKNCKLASTQLDKYSINRNEDGQFEVEKRGTDDVYIVKDSLGCQCFADVRFSLKRLMLLFLRNFRKIVTVTVERALIDSLVHVCINCQALLANIFTSQSDTTDPFDSPIPDDFDIAPFQNLQLPPVDQSFHLPSSLELSKCRAEKIIDDFNREIEALSQKMRVLKRKPENIEKMNQILELVKEANELIPETTNSTLSVRRDASKKPLRQIDINIARSERPIDRSFCLLQTACHKYDVSLPKAIKTKSFHNYIFIETTHIPLLVWYFDSDTSETRRLHVIENNMFLFLEFFVVTTKRKKASKRNNAFPSGTPLKVDKDPAICNVCHKVDPPLNSDIDDEEVDCQVTEWRRCSNEKCKLPVHFLCSNSTCPSCQGTFERYVPSSSSGSSDDSSSDSEIDFSALQ</sequence>
<dbReference type="HOGENOM" id="CLU_011337_0_0_1"/>
<dbReference type="SMART" id="SM00355">
    <property type="entry name" value="ZnF_C2H2"/>
    <property type="match status" value="3"/>
</dbReference>
<evidence type="ECO:0000313" key="4">
    <source>
        <dbReference type="Proteomes" id="UP000008281"/>
    </source>
</evidence>
<gene>
    <name evidence="3" type="ORF">CRE_02568</name>
</gene>
<protein>
    <recommendedName>
        <fullName evidence="2">C2H2-type domain-containing protein</fullName>
    </recommendedName>
</protein>
<feature type="region of interest" description="Disordered" evidence="1">
    <location>
        <begin position="1004"/>
        <end position="1026"/>
    </location>
</feature>
<dbReference type="InterPro" id="IPR018289">
    <property type="entry name" value="MULE_transposase_dom"/>
</dbReference>
<feature type="domain" description="C2H2-type" evidence="2">
    <location>
        <begin position="142"/>
        <end position="165"/>
    </location>
</feature>
<feature type="domain" description="C2H2-type" evidence="2">
    <location>
        <begin position="59"/>
        <end position="80"/>
    </location>
</feature>
<dbReference type="STRING" id="31234.E3N4V2"/>
<dbReference type="InterPro" id="IPR013087">
    <property type="entry name" value="Znf_C2H2_type"/>
</dbReference>